<feature type="region of interest" description="Disordered" evidence="1">
    <location>
        <begin position="492"/>
        <end position="512"/>
    </location>
</feature>
<gene>
    <name evidence="2" type="ORF">Pflav_009800</name>
</gene>
<evidence type="ECO:0000313" key="2">
    <source>
        <dbReference type="EMBL" id="BCB74570.1"/>
    </source>
</evidence>
<name>A0A6F8XL78_9ACTN</name>
<evidence type="ECO:0008006" key="4">
    <source>
        <dbReference type="Google" id="ProtNLM"/>
    </source>
</evidence>
<evidence type="ECO:0000313" key="3">
    <source>
        <dbReference type="Proteomes" id="UP000502508"/>
    </source>
</evidence>
<reference evidence="2 3" key="1">
    <citation type="submission" date="2020-03" db="EMBL/GenBank/DDBJ databases">
        <title>Whole genome shotgun sequence of Phytohabitans flavus NBRC 107702.</title>
        <authorList>
            <person name="Komaki H."/>
            <person name="Tamura T."/>
        </authorList>
    </citation>
    <scope>NUCLEOTIDE SEQUENCE [LARGE SCALE GENOMIC DNA]</scope>
    <source>
        <strain evidence="2 3">NBRC 107702</strain>
    </source>
</reference>
<feature type="compositionally biased region" description="Basic and acidic residues" evidence="1">
    <location>
        <begin position="502"/>
        <end position="512"/>
    </location>
</feature>
<organism evidence="2 3">
    <name type="scientific">Phytohabitans flavus</name>
    <dbReference type="NCBI Taxonomy" id="1076124"/>
    <lineage>
        <taxon>Bacteria</taxon>
        <taxon>Bacillati</taxon>
        <taxon>Actinomycetota</taxon>
        <taxon>Actinomycetes</taxon>
        <taxon>Micromonosporales</taxon>
        <taxon>Micromonosporaceae</taxon>
    </lineage>
</organism>
<keyword evidence="3" id="KW-1185">Reference proteome</keyword>
<proteinExistence type="predicted"/>
<dbReference type="KEGG" id="pfla:Pflav_009800"/>
<dbReference type="AlphaFoldDB" id="A0A6F8XL78"/>
<protein>
    <recommendedName>
        <fullName evidence="4">CRISPR-associated RAMP family protein</fullName>
    </recommendedName>
</protein>
<dbReference type="Proteomes" id="UP000502508">
    <property type="component" value="Chromosome"/>
</dbReference>
<accession>A0A6F8XL78</accession>
<dbReference type="EMBL" id="AP022870">
    <property type="protein sequence ID" value="BCB74570.1"/>
    <property type="molecule type" value="Genomic_DNA"/>
</dbReference>
<reference evidence="2 3" key="2">
    <citation type="submission" date="2020-03" db="EMBL/GenBank/DDBJ databases">
        <authorList>
            <person name="Ichikawa N."/>
            <person name="Kimura A."/>
            <person name="Kitahashi Y."/>
            <person name="Uohara A."/>
        </authorList>
    </citation>
    <scope>NUCLEOTIDE SEQUENCE [LARGE SCALE GENOMIC DNA]</scope>
    <source>
        <strain evidence="2 3">NBRC 107702</strain>
    </source>
</reference>
<sequence length="715" mass="76949">MADVVVLSWEPQRRVLVYVPVEAGNGGSAVSLTVPPGSAAEVSAQCEKVSLPRVGVLEVDDEVCLLELSGPAATRCSARWQRGSIRLRRRVGGDAVGEVRPEAVGLTDPDLAAQVERIGSFLLFERPIGGVVGCWECEGGLSGWLERMRARRVEAAARKAARQAAVEARQAREEAGRRFINPYTFVPFPEAVVREPPAGHHLLAAGRLGGMFRVRFEFASPMQAPEGAVSGQHLRLPGASVKGAVRSLHETLAGGCLRVLDEEFVPSYRDVAAALAARWTLAVVEEVTGDGQPLTVRLCDPVVWVRAGQLRQAWGGQLATGCRVSFDPPKQLTSLQRYELPEDEPVERGGDWVVLLTDAGARRPQTTLKKPGSYFAACGRVGDDSAVGEVAESAWREFRRAVAGAREVTQRRASARTGEATADWVPVEFRGQQIGRRKAVTGFFDRGDVLWVRRDGSGTGVDGLRMAAIWRHVGAGPLGARVPAHLLACPPQPPAVPSGAARPERGQPDEFERGHGEAEQELLLCPSCRLFGAADTVSREASETARQRAYAGHVRIGDAVSPGPVELAVFSRAPLGAPRPGAGQFYLGYDDTAAASTGTALPTREWGAQPDAGAPRPVRGRKFYWHADPTVQDVPRHAARDHQASSRMRVERHLAPAGTVLECEVSFDNLSEAELGGLLATFQPEDVLGRADRLRLHLGGGSRWGWAAAVRRCRS</sequence>
<evidence type="ECO:0000256" key="1">
    <source>
        <dbReference type="SAM" id="MobiDB-lite"/>
    </source>
</evidence>